<proteinExistence type="predicted"/>
<dbReference type="Proteomes" id="UP001341840">
    <property type="component" value="Unassembled WGS sequence"/>
</dbReference>
<evidence type="ECO:0000256" key="1">
    <source>
        <dbReference type="SAM" id="MobiDB-lite"/>
    </source>
</evidence>
<dbReference type="EMBL" id="JASCZI010242426">
    <property type="protein sequence ID" value="MED6211024.1"/>
    <property type="molecule type" value="Genomic_DNA"/>
</dbReference>
<organism evidence="3 4">
    <name type="scientific">Stylosanthes scabra</name>
    <dbReference type="NCBI Taxonomy" id="79078"/>
    <lineage>
        <taxon>Eukaryota</taxon>
        <taxon>Viridiplantae</taxon>
        <taxon>Streptophyta</taxon>
        <taxon>Embryophyta</taxon>
        <taxon>Tracheophyta</taxon>
        <taxon>Spermatophyta</taxon>
        <taxon>Magnoliopsida</taxon>
        <taxon>eudicotyledons</taxon>
        <taxon>Gunneridae</taxon>
        <taxon>Pentapetalae</taxon>
        <taxon>rosids</taxon>
        <taxon>fabids</taxon>
        <taxon>Fabales</taxon>
        <taxon>Fabaceae</taxon>
        <taxon>Papilionoideae</taxon>
        <taxon>50 kb inversion clade</taxon>
        <taxon>dalbergioids sensu lato</taxon>
        <taxon>Dalbergieae</taxon>
        <taxon>Pterocarpus clade</taxon>
        <taxon>Stylosanthes</taxon>
    </lineage>
</organism>
<evidence type="ECO:0000313" key="3">
    <source>
        <dbReference type="EMBL" id="MED6211024.1"/>
    </source>
</evidence>
<dbReference type="Pfam" id="PF20167">
    <property type="entry name" value="Transposase_32"/>
    <property type="match status" value="1"/>
</dbReference>
<feature type="compositionally biased region" description="Basic and acidic residues" evidence="1">
    <location>
        <begin position="392"/>
        <end position="421"/>
    </location>
</feature>
<name>A0ABU6YLE8_9FABA</name>
<gene>
    <name evidence="3" type="ORF">PIB30_069688</name>
</gene>
<reference evidence="3 4" key="1">
    <citation type="journal article" date="2023" name="Plants (Basel)">
        <title>Bridging the Gap: Combining Genomics and Transcriptomics Approaches to Understand Stylosanthes scabra, an Orphan Legume from the Brazilian Caatinga.</title>
        <authorList>
            <person name="Ferreira-Neto J.R.C."/>
            <person name="da Silva M.D."/>
            <person name="Binneck E."/>
            <person name="de Melo N.F."/>
            <person name="da Silva R.H."/>
            <person name="de Melo A.L.T.M."/>
            <person name="Pandolfi V."/>
            <person name="Bustamante F.O."/>
            <person name="Brasileiro-Vidal A.C."/>
            <person name="Benko-Iseppon A.M."/>
        </authorList>
    </citation>
    <scope>NUCLEOTIDE SEQUENCE [LARGE SCALE GENOMIC DNA]</scope>
    <source>
        <tissue evidence="3">Leaves</tissue>
    </source>
</reference>
<accession>A0ABU6YLE8</accession>
<evidence type="ECO:0000313" key="4">
    <source>
        <dbReference type="Proteomes" id="UP001341840"/>
    </source>
</evidence>
<feature type="region of interest" description="Disordered" evidence="1">
    <location>
        <begin position="258"/>
        <end position="286"/>
    </location>
</feature>
<evidence type="ECO:0000259" key="2">
    <source>
        <dbReference type="Pfam" id="PF20167"/>
    </source>
</evidence>
<feature type="domain" description="Putative plant transposon protein" evidence="2">
    <location>
        <begin position="42"/>
        <end position="232"/>
    </location>
</feature>
<dbReference type="InterPro" id="IPR046796">
    <property type="entry name" value="Transposase_32_dom"/>
</dbReference>
<sequence length="437" mass="49749">MASSSKKRRAGKQVMTEEEFDAQRFNLEEGEFSEIEQQIELRGWKRLAKPKLKVRQSIIREFYANAHINEDSDEDQPHFHTFVRGEVVNFSMESIKAVLRLDEQLESDTNFRRRMIPANQELENVIQDLCVRGSTWELGARNNPLYLKRRDLCPLARGWHGFIIHNILPTSNQSEVTVKRAVLIHCIIHGQDVRVKKLIAEAITEIVKDLHTTRHPLAFPNVIAHQCEAAGISYRAPNSKEAVPKIRPITAAVMENIRYPHNQPPPPPPPPQPQQYVGEGEHQEQPAYDAQMPQGYGWEQLQADMANLRTTQAEFYESILAQNSSYGLHLREIEVKQNDMWAEQIQFYKDMNPSLAPVPPTSITTLIQNNVQDDKPMFDGMLGPWPVGEPSIGDKGKASVDKDALRDPNESGEKKQRELGSLKKKKNGSKELTLDST</sequence>
<feature type="compositionally biased region" description="Pro residues" evidence="1">
    <location>
        <begin position="262"/>
        <end position="273"/>
    </location>
</feature>
<feature type="compositionally biased region" description="Basic and acidic residues" evidence="1">
    <location>
        <begin position="428"/>
        <end position="437"/>
    </location>
</feature>
<keyword evidence="4" id="KW-1185">Reference proteome</keyword>
<comment type="caution">
    <text evidence="3">The sequence shown here is derived from an EMBL/GenBank/DDBJ whole genome shotgun (WGS) entry which is preliminary data.</text>
</comment>
<protein>
    <recommendedName>
        <fullName evidence="2">Putative plant transposon protein domain-containing protein</fullName>
    </recommendedName>
</protein>
<feature type="region of interest" description="Disordered" evidence="1">
    <location>
        <begin position="377"/>
        <end position="437"/>
    </location>
</feature>